<dbReference type="GO" id="GO:0006508">
    <property type="term" value="P:proteolysis"/>
    <property type="evidence" value="ECO:0007669"/>
    <property type="project" value="UniProtKB-KW"/>
</dbReference>
<keyword evidence="3" id="KW-0378">Hydrolase</keyword>
<dbReference type="InterPro" id="IPR029045">
    <property type="entry name" value="ClpP/crotonase-like_dom_sf"/>
</dbReference>
<dbReference type="Gene3D" id="2.30.42.10">
    <property type="match status" value="1"/>
</dbReference>
<dbReference type="Gramene" id="Pp3c9_13210V3.2">
    <property type="protein sequence ID" value="Pp3c9_13210V3.2"/>
    <property type="gene ID" value="Pp3c9_13210"/>
</dbReference>
<dbReference type="Proteomes" id="UP000006727">
    <property type="component" value="Chromosome 9"/>
</dbReference>
<protein>
    <recommendedName>
        <fullName evidence="5">PDZ domain-containing protein</fullName>
    </recommendedName>
</protein>
<gene>
    <name evidence="7" type="primary">LOC112286653</name>
    <name evidence="6" type="ORF">PHYPA_012643</name>
</gene>
<evidence type="ECO:0000256" key="1">
    <source>
        <dbReference type="ARBA" id="ARBA00009179"/>
    </source>
</evidence>
<dbReference type="GO" id="GO:0004175">
    <property type="term" value="F:endopeptidase activity"/>
    <property type="evidence" value="ECO:0000318"/>
    <property type="project" value="GO_Central"/>
</dbReference>
<dbReference type="PROSITE" id="PS50106">
    <property type="entry name" value="PDZ"/>
    <property type="match status" value="1"/>
</dbReference>
<dbReference type="Pfam" id="PF03572">
    <property type="entry name" value="Peptidase_S41"/>
    <property type="match status" value="1"/>
</dbReference>
<organism evidence="6">
    <name type="scientific">Physcomitrium patens</name>
    <name type="common">Spreading-leaved earth moss</name>
    <name type="synonym">Physcomitrella patens</name>
    <dbReference type="NCBI Taxonomy" id="3218"/>
    <lineage>
        <taxon>Eukaryota</taxon>
        <taxon>Viridiplantae</taxon>
        <taxon>Streptophyta</taxon>
        <taxon>Embryophyta</taxon>
        <taxon>Bryophyta</taxon>
        <taxon>Bryophytina</taxon>
        <taxon>Bryopsida</taxon>
        <taxon>Funariidae</taxon>
        <taxon>Funariales</taxon>
        <taxon>Funariaceae</taxon>
        <taxon>Physcomitrium</taxon>
    </lineage>
</organism>
<dbReference type="EnsemblPlants" id="Pp3c9_13210V3.1">
    <property type="protein sequence ID" value="Pp3c9_13210V3.1"/>
    <property type="gene ID" value="Pp3c9_13210"/>
</dbReference>
<dbReference type="STRING" id="3218.A0A2K1K319"/>
<dbReference type="KEGG" id="ppp:112286653"/>
<evidence type="ECO:0000313" key="8">
    <source>
        <dbReference type="Proteomes" id="UP000006727"/>
    </source>
</evidence>
<dbReference type="GO" id="GO:0008236">
    <property type="term" value="F:serine-type peptidase activity"/>
    <property type="evidence" value="ECO:0007669"/>
    <property type="project" value="UniProtKB-KW"/>
</dbReference>
<dbReference type="RefSeq" id="XP_024384517.1">
    <property type="nucleotide sequence ID" value="XM_024528749.2"/>
</dbReference>
<dbReference type="CDD" id="cd07560">
    <property type="entry name" value="Peptidase_S41_CPP"/>
    <property type="match status" value="1"/>
</dbReference>
<dbReference type="Gramene" id="Pp3c9_13210V3.1">
    <property type="protein sequence ID" value="Pp3c9_13210V3.1"/>
    <property type="gene ID" value="Pp3c9_13210"/>
</dbReference>
<proteinExistence type="inferred from homology"/>
<evidence type="ECO:0000256" key="3">
    <source>
        <dbReference type="ARBA" id="ARBA00022801"/>
    </source>
</evidence>
<dbReference type="SUPFAM" id="SSF52096">
    <property type="entry name" value="ClpP/crotonase"/>
    <property type="match status" value="1"/>
</dbReference>
<dbReference type="PANTHER" id="PTHR32060:SF28">
    <property type="entry name" value="PEPTIDASE S41 FAMILY PROTEIN"/>
    <property type="match status" value="1"/>
</dbReference>
<feature type="domain" description="PDZ" evidence="5">
    <location>
        <begin position="377"/>
        <end position="454"/>
    </location>
</feature>
<dbReference type="PANTHER" id="PTHR32060">
    <property type="entry name" value="TAIL-SPECIFIC PROTEASE"/>
    <property type="match status" value="1"/>
</dbReference>
<keyword evidence="4" id="KW-0720">Serine protease</keyword>
<evidence type="ECO:0000256" key="4">
    <source>
        <dbReference type="ARBA" id="ARBA00022825"/>
    </source>
</evidence>
<reference evidence="6 8" key="1">
    <citation type="journal article" date="2008" name="Science">
        <title>The Physcomitrella genome reveals evolutionary insights into the conquest of land by plants.</title>
        <authorList>
            <person name="Rensing S."/>
            <person name="Lang D."/>
            <person name="Zimmer A."/>
            <person name="Terry A."/>
            <person name="Salamov A."/>
            <person name="Shapiro H."/>
            <person name="Nishiyama T."/>
            <person name="Perroud P.-F."/>
            <person name="Lindquist E."/>
            <person name="Kamisugi Y."/>
            <person name="Tanahashi T."/>
            <person name="Sakakibara K."/>
            <person name="Fujita T."/>
            <person name="Oishi K."/>
            <person name="Shin-I T."/>
            <person name="Kuroki Y."/>
            <person name="Toyoda A."/>
            <person name="Suzuki Y."/>
            <person name="Hashimoto A."/>
            <person name="Yamaguchi K."/>
            <person name="Sugano A."/>
            <person name="Kohara Y."/>
            <person name="Fujiyama A."/>
            <person name="Anterola A."/>
            <person name="Aoki S."/>
            <person name="Ashton N."/>
            <person name="Barbazuk W.B."/>
            <person name="Barker E."/>
            <person name="Bennetzen J."/>
            <person name="Bezanilla M."/>
            <person name="Blankenship R."/>
            <person name="Cho S.H."/>
            <person name="Dutcher S."/>
            <person name="Estelle M."/>
            <person name="Fawcett J.A."/>
            <person name="Gundlach H."/>
            <person name="Hanada K."/>
            <person name="Heyl A."/>
            <person name="Hicks K.A."/>
            <person name="Hugh J."/>
            <person name="Lohr M."/>
            <person name="Mayer K."/>
            <person name="Melkozernov A."/>
            <person name="Murata T."/>
            <person name="Nelson D."/>
            <person name="Pils B."/>
            <person name="Prigge M."/>
            <person name="Reiss B."/>
            <person name="Renner T."/>
            <person name="Rombauts S."/>
            <person name="Rushton P."/>
            <person name="Sanderfoot A."/>
            <person name="Schween G."/>
            <person name="Shiu S.-H."/>
            <person name="Stueber K."/>
            <person name="Theodoulou F.L."/>
            <person name="Tu H."/>
            <person name="Van de Peer Y."/>
            <person name="Verrier P.J."/>
            <person name="Waters E."/>
            <person name="Wood A."/>
            <person name="Yang L."/>
            <person name="Cove D."/>
            <person name="Cuming A."/>
            <person name="Hasebe M."/>
            <person name="Lucas S."/>
            <person name="Mishler D.B."/>
            <person name="Reski R."/>
            <person name="Grigoriev I."/>
            <person name="Quatrano R.S."/>
            <person name="Boore J.L."/>
        </authorList>
    </citation>
    <scope>NUCLEOTIDE SEQUENCE [LARGE SCALE GENOMIC DNA]</scope>
    <source>
        <strain evidence="7 8">cv. Gransden 2004</strain>
    </source>
</reference>
<dbReference type="NCBIfam" id="TIGR00225">
    <property type="entry name" value="prc"/>
    <property type="match status" value="1"/>
</dbReference>
<dbReference type="InterPro" id="IPR005151">
    <property type="entry name" value="Tail-specific_protease"/>
</dbReference>
<evidence type="ECO:0000313" key="7">
    <source>
        <dbReference type="EnsemblPlants" id="Pp3c9_13210V3.1"/>
    </source>
</evidence>
<evidence type="ECO:0000313" key="6">
    <source>
        <dbReference type="EMBL" id="PNR48168.1"/>
    </source>
</evidence>
<dbReference type="EnsemblPlants" id="Pp3c9_13210V3.2">
    <property type="protein sequence ID" value="Pp3c9_13210V3.2"/>
    <property type="gene ID" value="Pp3c9_13210"/>
</dbReference>
<dbReference type="Gene3D" id="3.30.750.44">
    <property type="match status" value="1"/>
</dbReference>
<reference evidence="6 8" key="2">
    <citation type="journal article" date="2018" name="Plant J.">
        <title>The Physcomitrella patens chromosome-scale assembly reveals moss genome structure and evolution.</title>
        <authorList>
            <person name="Lang D."/>
            <person name="Ullrich K.K."/>
            <person name="Murat F."/>
            <person name="Fuchs J."/>
            <person name="Jenkins J."/>
            <person name="Haas F.B."/>
            <person name="Piednoel M."/>
            <person name="Gundlach H."/>
            <person name="Van Bel M."/>
            <person name="Meyberg R."/>
            <person name="Vives C."/>
            <person name="Morata J."/>
            <person name="Symeonidi A."/>
            <person name="Hiss M."/>
            <person name="Muchero W."/>
            <person name="Kamisugi Y."/>
            <person name="Saleh O."/>
            <person name="Blanc G."/>
            <person name="Decker E.L."/>
            <person name="van Gessel N."/>
            <person name="Grimwood J."/>
            <person name="Hayes R.D."/>
            <person name="Graham S.W."/>
            <person name="Gunter L.E."/>
            <person name="McDaniel S.F."/>
            <person name="Hoernstein S.N.W."/>
            <person name="Larsson A."/>
            <person name="Li F.W."/>
            <person name="Perroud P.F."/>
            <person name="Phillips J."/>
            <person name="Ranjan P."/>
            <person name="Rokshar D.S."/>
            <person name="Rothfels C.J."/>
            <person name="Schneider L."/>
            <person name="Shu S."/>
            <person name="Stevenson D.W."/>
            <person name="Thummler F."/>
            <person name="Tillich M."/>
            <person name="Villarreal Aguilar J.C."/>
            <person name="Widiez T."/>
            <person name="Wong G.K."/>
            <person name="Wymore A."/>
            <person name="Zhang Y."/>
            <person name="Zimmer A.D."/>
            <person name="Quatrano R.S."/>
            <person name="Mayer K.F.X."/>
            <person name="Goodstein D."/>
            <person name="Casacuberta J.M."/>
            <person name="Vandepoele K."/>
            <person name="Reski R."/>
            <person name="Cuming A.C."/>
            <person name="Tuskan G.A."/>
            <person name="Maumus F."/>
            <person name="Salse J."/>
            <person name="Schmutz J."/>
            <person name="Rensing S.A."/>
        </authorList>
    </citation>
    <scope>NUCLEOTIDE SEQUENCE [LARGE SCALE GENOMIC DNA]</scope>
    <source>
        <strain evidence="7 8">cv. Gransden 2004</strain>
    </source>
</reference>
<dbReference type="SUPFAM" id="SSF50156">
    <property type="entry name" value="PDZ domain-like"/>
    <property type="match status" value="1"/>
</dbReference>
<dbReference type="OrthoDB" id="43580at2759"/>
<dbReference type="Gene3D" id="3.90.226.10">
    <property type="entry name" value="2-enoyl-CoA Hydratase, Chain A, domain 1"/>
    <property type="match status" value="1"/>
</dbReference>
<accession>A0A2K1K319</accession>
<evidence type="ECO:0000256" key="2">
    <source>
        <dbReference type="ARBA" id="ARBA00022670"/>
    </source>
</evidence>
<dbReference type="GeneID" id="112286653"/>
<keyword evidence="8" id="KW-1185">Reference proteome</keyword>
<sequence>MKSTSTFGSMAIIQSLLAERARPVFSEASASFSLDCLRAPRQWTQSVSFFTRGNYLQGRHMAKRMVISLRRNSLLNYVWFGDTSMIKFAPHVMRSYAISKQCSRDCDEPLIHCLALNLRSIFSLPRGHGVAQDEESQECGGHGLLRYAIFTFVGLMGGLSMLFSLVHEPALALSTHEFVDMNLESNDVTLDRDSEAQTMESSSVFLGCPARGRAAPLSLLLRYPRNFKDHSSFQFLTPDIVREWAGESSGASYGQIVAAREDKTSKKDMYTRDAWMGMRRLEQYGRLVESMEDKEKLCVDCVRNRRLLEQVWQTVSNDYYDHYGSFSQSQWAGELYRTLSKAGGLLETKAETYAAVKEMVSHLGDKYSSFLVPNEYRLAIHRPLQSEIKYLSYQYTGIGMELGGRSLDGSFTIVAPFAGSPAEEAGILGGEKLVAVDNMRMESVSRDEAVALLRGPIGSMVELSIAGEDPKVEPRTLLIERRTLPLPPLQSRMLDAGNGRLVAYMRLHYFTHEGTKKMASAIREGEALGVDGYILDLRNNPGGVFEEAVAMAALWLDCKGCNVTETVRSNEADIEDLVYTVGNLPKDVFLKHPGALTHAPLTVITNRDSASASEVLTGALHDNHRVMTVGERTFGKGVVQYYFPMDDGSGLKLTVAKYLTPDHYDISKRGGIEPDKACHDYPHGKDSLDTCIEEALKMLVVKEAPDHASYPSPMPYRWLPLSKSWAKGSY</sequence>
<dbReference type="CDD" id="cd06782">
    <property type="entry name" value="cpPDZ_CPP-like"/>
    <property type="match status" value="1"/>
</dbReference>
<keyword evidence="2" id="KW-0645">Protease</keyword>
<dbReference type="EMBL" id="ABEU02000009">
    <property type="protein sequence ID" value="PNR48168.1"/>
    <property type="molecule type" value="Genomic_DNA"/>
</dbReference>
<dbReference type="AlphaFoldDB" id="A0A2K1K319"/>
<dbReference type="InterPro" id="IPR036034">
    <property type="entry name" value="PDZ_sf"/>
</dbReference>
<reference evidence="7" key="3">
    <citation type="submission" date="2020-12" db="UniProtKB">
        <authorList>
            <consortium name="EnsemblPlants"/>
        </authorList>
    </citation>
    <scope>IDENTIFICATION</scope>
</reference>
<dbReference type="SMART" id="SM00245">
    <property type="entry name" value="TSPc"/>
    <property type="match status" value="1"/>
</dbReference>
<comment type="similarity">
    <text evidence="1">Belongs to the peptidase S41A family.</text>
</comment>
<dbReference type="SMART" id="SM00228">
    <property type="entry name" value="PDZ"/>
    <property type="match status" value="1"/>
</dbReference>
<dbReference type="InterPro" id="IPR001478">
    <property type="entry name" value="PDZ"/>
</dbReference>
<evidence type="ECO:0000259" key="5">
    <source>
        <dbReference type="PROSITE" id="PS50106"/>
    </source>
</evidence>
<dbReference type="InterPro" id="IPR004447">
    <property type="entry name" value="Peptidase_S41A"/>
</dbReference>
<name>A0A2K1K319_PHYPA</name>